<dbReference type="KEGG" id="bsan:CHH28_03050"/>
<comment type="subcellular location">
    <subcellularLocation>
        <location evidence="1">Cell membrane</location>
        <topology evidence="1">Multi-pass membrane protein</topology>
    </subcellularLocation>
</comment>
<feature type="transmembrane region" description="Helical" evidence="6">
    <location>
        <begin position="21"/>
        <end position="37"/>
    </location>
</feature>
<evidence type="ECO:0000256" key="5">
    <source>
        <dbReference type="ARBA" id="ARBA00023136"/>
    </source>
</evidence>
<dbReference type="EMBL" id="CP022530">
    <property type="protein sequence ID" value="ASP37710.1"/>
    <property type="molecule type" value="Genomic_DNA"/>
</dbReference>
<evidence type="ECO:0000256" key="3">
    <source>
        <dbReference type="ARBA" id="ARBA00022692"/>
    </source>
</evidence>
<protein>
    <submittedName>
        <fullName evidence="8">Hydrogenase</fullName>
    </submittedName>
</protein>
<feature type="transmembrane region" description="Helical" evidence="6">
    <location>
        <begin position="156"/>
        <end position="177"/>
    </location>
</feature>
<keyword evidence="2" id="KW-1003">Cell membrane</keyword>
<feature type="domain" description="Cytochrome b561 bacterial/Ni-hydrogenase" evidence="7">
    <location>
        <begin position="15"/>
        <end position="189"/>
    </location>
</feature>
<evidence type="ECO:0000259" key="7">
    <source>
        <dbReference type="Pfam" id="PF01292"/>
    </source>
</evidence>
<keyword evidence="4 6" id="KW-1133">Transmembrane helix</keyword>
<evidence type="ECO:0000256" key="4">
    <source>
        <dbReference type="ARBA" id="ARBA00022989"/>
    </source>
</evidence>
<dbReference type="Proteomes" id="UP000202440">
    <property type="component" value="Chromosome"/>
</dbReference>
<dbReference type="Pfam" id="PF01292">
    <property type="entry name" value="Ni_hydr_CYTB"/>
    <property type="match status" value="1"/>
</dbReference>
<dbReference type="Gene3D" id="1.20.950.20">
    <property type="entry name" value="Transmembrane di-heme cytochromes, Chain C"/>
    <property type="match status" value="1"/>
</dbReference>
<dbReference type="InterPro" id="IPR051542">
    <property type="entry name" value="Hydrogenase_cytochrome"/>
</dbReference>
<dbReference type="PANTHER" id="PTHR30485:SF2">
    <property type="entry name" value="BLL0597 PROTEIN"/>
    <property type="match status" value="1"/>
</dbReference>
<accession>A0A222FG16</accession>
<dbReference type="GO" id="GO:0005886">
    <property type="term" value="C:plasma membrane"/>
    <property type="evidence" value="ECO:0007669"/>
    <property type="project" value="UniProtKB-SubCell"/>
</dbReference>
<dbReference type="SUPFAM" id="SSF81342">
    <property type="entry name" value="Transmembrane di-heme cytochromes"/>
    <property type="match status" value="1"/>
</dbReference>
<evidence type="ECO:0000256" key="6">
    <source>
        <dbReference type="SAM" id="Phobius"/>
    </source>
</evidence>
<name>A0A222FG16_9GAMM</name>
<evidence type="ECO:0000313" key="9">
    <source>
        <dbReference type="Proteomes" id="UP000202440"/>
    </source>
</evidence>
<dbReference type="GO" id="GO:0009055">
    <property type="term" value="F:electron transfer activity"/>
    <property type="evidence" value="ECO:0007669"/>
    <property type="project" value="InterPro"/>
</dbReference>
<dbReference type="GO" id="GO:0022904">
    <property type="term" value="P:respiratory electron transport chain"/>
    <property type="evidence" value="ECO:0007669"/>
    <property type="project" value="InterPro"/>
</dbReference>
<dbReference type="InterPro" id="IPR016174">
    <property type="entry name" value="Di-haem_cyt_TM"/>
</dbReference>
<keyword evidence="9" id="KW-1185">Reference proteome</keyword>
<keyword evidence="3 6" id="KW-0812">Transmembrane</keyword>
<reference evidence="8 9" key="1">
    <citation type="submission" date="2017-07" db="EMBL/GenBank/DDBJ databases">
        <title>Annotated genome sequence of Bacterioplanes sanyensis isolated from Red Sea.</title>
        <authorList>
            <person name="Rehman Z.U."/>
        </authorList>
    </citation>
    <scope>NUCLEOTIDE SEQUENCE [LARGE SCALE GENOMIC DNA]</scope>
    <source>
        <strain evidence="8 9">NV9</strain>
    </source>
</reference>
<gene>
    <name evidence="8" type="ORF">CHH28_03050</name>
</gene>
<dbReference type="GO" id="GO:0020037">
    <property type="term" value="F:heme binding"/>
    <property type="evidence" value="ECO:0007669"/>
    <property type="project" value="TreeGrafter"/>
</dbReference>
<dbReference type="InterPro" id="IPR011577">
    <property type="entry name" value="Cyt_b561_bac/Ni-Hgenase"/>
</dbReference>
<keyword evidence="5 6" id="KW-0472">Membrane</keyword>
<sequence length="224" mass="25161">MMTPSMSSTHSTLTWDAFIRLFHWLLVACISFGWWSGEQGGEWMEWHMRSGYAVLALVMFRLLWGFTGTPFARFRQFVRSPLTVWRYANGLWRKDASTYQGHNPLGGWMVVALLLLCSAQAGTGLFANDEIFTEGPLVALVSYDLSVEITRWHRTLFDLLLAAIALHLIGVATHQWGKKEPLLQAMLHGRKPSQSNDNSVATPWLRGILVAAIAATSVWALISL</sequence>
<dbReference type="PANTHER" id="PTHR30485">
    <property type="entry name" value="NI/FE-HYDROGENASE 1 B-TYPE CYTOCHROME SUBUNIT"/>
    <property type="match status" value="1"/>
</dbReference>
<evidence type="ECO:0000256" key="1">
    <source>
        <dbReference type="ARBA" id="ARBA00004651"/>
    </source>
</evidence>
<evidence type="ECO:0000256" key="2">
    <source>
        <dbReference type="ARBA" id="ARBA00022475"/>
    </source>
</evidence>
<dbReference type="AlphaFoldDB" id="A0A222FG16"/>
<organism evidence="8 9">
    <name type="scientific">Bacterioplanes sanyensis</name>
    <dbReference type="NCBI Taxonomy" id="1249553"/>
    <lineage>
        <taxon>Bacteria</taxon>
        <taxon>Pseudomonadati</taxon>
        <taxon>Pseudomonadota</taxon>
        <taxon>Gammaproteobacteria</taxon>
        <taxon>Oceanospirillales</taxon>
        <taxon>Oceanospirillaceae</taxon>
        <taxon>Bacterioplanes</taxon>
    </lineage>
</organism>
<proteinExistence type="predicted"/>
<evidence type="ECO:0000313" key="8">
    <source>
        <dbReference type="EMBL" id="ASP37710.1"/>
    </source>
</evidence>
<feature type="transmembrane region" description="Helical" evidence="6">
    <location>
        <begin position="52"/>
        <end position="72"/>
    </location>
</feature>
<feature type="transmembrane region" description="Helical" evidence="6">
    <location>
        <begin position="204"/>
        <end position="222"/>
    </location>
</feature>